<keyword evidence="3" id="KW-1185">Reference proteome</keyword>
<evidence type="ECO:0000256" key="1">
    <source>
        <dbReference type="SAM" id="MobiDB-lite"/>
    </source>
</evidence>
<proteinExistence type="predicted"/>
<organism evidence="2 3">
    <name type="scientific">Trifolium medium</name>
    <dbReference type="NCBI Taxonomy" id="97028"/>
    <lineage>
        <taxon>Eukaryota</taxon>
        <taxon>Viridiplantae</taxon>
        <taxon>Streptophyta</taxon>
        <taxon>Embryophyta</taxon>
        <taxon>Tracheophyta</taxon>
        <taxon>Spermatophyta</taxon>
        <taxon>Magnoliopsida</taxon>
        <taxon>eudicotyledons</taxon>
        <taxon>Gunneridae</taxon>
        <taxon>Pentapetalae</taxon>
        <taxon>rosids</taxon>
        <taxon>fabids</taxon>
        <taxon>Fabales</taxon>
        <taxon>Fabaceae</taxon>
        <taxon>Papilionoideae</taxon>
        <taxon>50 kb inversion clade</taxon>
        <taxon>NPAAA clade</taxon>
        <taxon>Hologalegina</taxon>
        <taxon>IRL clade</taxon>
        <taxon>Trifolieae</taxon>
        <taxon>Trifolium</taxon>
    </lineage>
</organism>
<dbReference type="EMBL" id="LXQA010049742">
    <property type="protein sequence ID" value="MCI02640.1"/>
    <property type="molecule type" value="Genomic_DNA"/>
</dbReference>
<dbReference type="Proteomes" id="UP000265520">
    <property type="component" value="Unassembled WGS sequence"/>
</dbReference>
<evidence type="ECO:0000313" key="2">
    <source>
        <dbReference type="EMBL" id="MCI02640.1"/>
    </source>
</evidence>
<dbReference type="AlphaFoldDB" id="A0A392NTU4"/>
<comment type="caution">
    <text evidence="2">The sequence shown here is derived from an EMBL/GenBank/DDBJ whole genome shotgun (WGS) entry which is preliminary data.</text>
</comment>
<accession>A0A392NTU4</accession>
<reference evidence="2 3" key="1">
    <citation type="journal article" date="2018" name="Front. Plant Sci.">
        <title>Red Clover (Trifolium pratense) and Zigzag Clover (T. medium) - A Picture of Genomic Similarities and Differences.</title>
        <authorList>
            <person name="Dluhosova J."/>
            <person name="Istvanek J."/>
            <person name="Nedelnik J."/>
            <person name="Repkova J."/>
        </authorList>
    </citation>
    <scope>NUCLEOTIDE SEQUENCE [LARGE SCALE GENOMIC DNA]</scope>
    <source>
        <strain evidence="3">cv. 10/8</strain>
        <tissue evidence="2">Leaf</tissue>
    </source>
</reference>
<sequence>VSSDSGPAVEMVKKWTRENYVFPQDRDMLLWVEEKIEGVPSRYHDDDQVSSLCLFDVIGLRFPLSPFEWVGSESSVPLFFSFFGVLRTFSDSSKNQGFVSFQQKPKIWTQFIDFYKWERDEYFLVGSCHEEAHNMLCYVNQSRPSDSGSLSDTDDEVDDDIRSHFNELPPKRVPQRGGETDEGVCHLVSGC</sequence>
<protein>
    <submittedName>
        <fullName evidence="2">Uncharacterized protein</fullName>
    </submittedName>
</protein>
<evidence type="ECO:0000313" key="3">
    <source>
        <dbReference type="Proteomes" id="UP000265520"/>
    </source>
</evidence>
<feature type="region of interest" description="Disordered" evidence="1">
    <location>
        <begin position="161"/>
        <end position="182"/>
    </location>
</feature>
<name>A0A392NTU4_9FABA</name>
<feature type="non-terminal residue" evidence="2">
    <location>
        <position position="1"/>
    </location>
</feature>